<gene>
    <name evidence="2" type="ORF">NP233_g427</name>
</gene>
<proteinExistence type="predicted"/>
<dbReference type="EMBL" id="JANIEX010000012">
    <property type="protein sequence ID" value="KAJ3576423.1"/>
    <property type="molecule type" value="Genomic_DNA"/>
</dbReference>
<feature type="compositionally biased region" description="Pro residues" evidence="1">
    <location>
        <begin position="760"/>
        <end position="770"/>
    </location>
</feature>
<feature type="region of interest" description="Disordered" evidence="1">
    <location>
        <begin position="755"/>
        <end position="783"/>
    </location>
</feature>
<dbReference type="AlphaFoldDB" id="A0AAD5W1U1"/>
<evidence type="ECO:0000256" key="1">
    <source>
        <dbReference type="SAM" id="MobiDB-lite"/>
    </source>
</evidence>
<accession>A0AAD5W1U1</accession>
<dbReference type="Proteomes" id="UP001213000">
    <property type="component" value="Unassembled WGS sequence"/>
</dbReference>
<comment type="caution">
    <text evidence="2">The sequence shown here is derived from an EMBL/GenBank/DDBJ whole genome shotgun (WGS) entry which is preliminary data.</text>
</comment>
<evidence type="ECO:0000313" key="3">
    <source>
        <dbReference type="Proteomes" id="UP001213000"/>
    </source>
</evidence>
<protein>
    <submittedName>
        <fullName evidence="2">Uncharacterized protein</fullName>
    </submittedName>
</protein>
<organism evidence="2 3">
    <name type="scientific">Leucocoprinus birnbaumii</name>
    <dbReference type="NCBI Taxonomy" id="56174"/>
    <lineage>
        <taxon>Eukaryota</taxon>
        <taxon>Fungi</taxon>
        <taxon>Dikarya</taxon>
        <taxon>Basidiomycota</taxon>
        <taxon>Agaricomycotina</taxon>
        <taxon>Agaricomycetes</taxon>
        <taxon>Agaricomycetidae</taxon>
        <taxon>Agaricales</taxon>
        <taxon>Agaricineae</taxon>
        <taxon>Agaricaceae</taxon>
        <taxon>Leucocoprinus</taxon>
    </lineage>
</organism>
<name>A0AAD5W1U1_9AGAR</name>
<keyword evidence="3" id="KW-1185">Reference proteome</keyword>
<sequence length="783" mass="88721">MPEALVVDHLRKDALAQYAAILKSGYGRGKFRVHSECCARQDGDRQTFTLHKCSIIDGKFQPIPGATVSTHAGKALKVRGKRVNLPMTHKKNFVPSSICQGCNQSGPQGDLFFKKQSTIENPILALHSNLKENPPAEIVNGLGIEGTLQVVTRGKEFMIVIGLFAIRICFGQQGHCLWMPTPMYRAITSSLVVQRGEKSWGYPIPPNYWDGAPGTNGIISIQAAFECPKWTLIFCDHNVLITFHVMALRSPPAESDLQPGSTLWPLLWSHSHGPSAYLEPEDFKNSLDEWRSTTITTENGHPIWYAVKSNQQVFNGYGAQETTDMLTRAHVHPLMPALLVCRNERVWEKFRSTVISYQLDRIDHVRREKSRLVKCSGVRPLRWKQSAHEDFCSLVEVYRCHRRRVTWSFLEEIHRLNLHDPAMVIGDEGHGIYPPEGAQSVYDEYQEPTKIIEEISRGVTTFVNVYAIEFKLNANSTKKYTTYTPFVAQWNKDWPCVVTNFRHMSLDDDFKHEYNKSTLGPYSFNVYVLAMWNPSKVSEMPTTKRKEKANSPVDGPLNTSIAGSAAVRKKSLGSNKHPTTRSTPTLIDAQSIRQSRDETGIWLTSIMRPSSDQLAANNVLQILRATSHRYAVCESIDSEAFTELRRFAAIESQVISWCSSWGGMTNWVAHLELTYAEARRSKKKDRWYEAVWKHADKGRQLQARLFAMYGTLPKEDFKIKELFRREVELVHILAKGITQIEVLVPIIPHSHSLVDEEPLSPLPPSSPPAMTPQYSEDSLADYS</sequence>
<evidence type="ECO:0000313" key="2">
    <source>
        <dbReference type="EMBL" id="KAJ3576423.1"/>
    </source>
</evidence>
<feature type="region of interest" description="Disordered" evidence="1">
    <location>
        <begin position="539"/>
        <end position="560"/>
    </location>
</feature>
<reference evidence="2" key="1">
    <citation type="submission" date="2022-07" db="EMBL/GenBank/DDBJ databases">
        <title>Genome Sequence of Leucocoprinus birnbaumii.</title>
        <authorList>
            <person name="Buettner E."/>
        </authorList>
    </citation>
    <scope>NUCLEOTIDE SEQUENCE</scope>
    <source>
        <strain evidence="2">VT141</strain>
    </source>
</reference>